<dbReference type="Proteomes" id="UP001283691">
    <property type="component" value="Unassembled WGS sequence"/>
</dbReference>
<dbReference type="SUPFAM" id="SSF52980">
    <property type="entry name" value="Restriction endonuclease-like"/>
    <property type="match status" value="1"/>
</dbReference>
<dbReference type="PANTHER" id="PTHR30015">
    <property type="entry name" value="MRR RESTRICTION SYSTEM PROTEIN"/>
    <property type="match status" value="1"/>
</dbReference>
<dbReference type="InterPro" id="IPR011856">
    <property type="entry name" value="tRNA_endonuc-like_dom_sf"/>
</dbReference>
<evidence type="ECO:0000313" key="2">
    <source>
        <dbReference type="EMBL" id="MDX4069905.1"/>
    </source>
</evidence>
<dbReference type="GO" id="GO:0009307">
    <property type="term" value="P:DNA restriction-modification system"/>
    <property type="evidence" value="ECO:0007669"/>
    <property type="project" value="InterPro"/>
</dbReference>
<organism evidence="2 3">
    <name type="scientific">Aliarcobacter skirrowii</name>
    <dbReference type="NCBI Taxonomy" id="28200"/>
    <lineage>
        <taxon>Bacteria</taxon>
        <taxon>Pseudomonadati</taxon>
        <taxon>Campylobacterota</taxon>
        <taxon>Epsilonproteobacteria</taxon>
        <taxon>Campylobacterales</taxon>
        <taxon>Arcobacteraceae</taxon>
        <taxon>Aliarcobacter</taxon>
    </lineage>
</organism>
<dbReference type="Pfam" id="PF04471">
    <property type="entry name" value="Mrr_cat"/>
    <property type="match status" value="1"/>
</dbReference>
<dbReference type="GO" id="GO:0015666">
    <property type="term" value="F:restriction endodeoxyribonuclease activity"/>
    <property type="evidence" value="ECO:0007669"/>
    <property type="project" value="TreeGrafter"/>
</dbReference>
<dbReference type="InterPro" id="IPR052906">
    <property type="entry name" value="Type_IV_Methyl-Rstrct_Enzyme"/>
</dbReference>
<dbReference type="Gene3D" id="3.40.1350.10">
    <property type="match status" value="1"/>
</dbReference>
<protein>
    <submittedName>
        <fullName evidence="2">Restriction endonuclease</fullName>
    </submittedName>
</protein>
<dbReference type="EMBL" id="JAUQUR010000008">
    <property type="protein sequence ID" value="MDX4069905.1"/>
    <property type="molecule type" value="Genomic_DNA"/>
</dbReference>
<dbReference type="RefSeq" id="WP_319048430.1">
    <property type="nucleotide sequence ID" value="NZ_JAUQUR010000008.1"/>
</dbReference>
<keyword evidence="2" id="KW-0378">Hydrolase</keyword>
<keyword evidence="2" id="KW-0255">Endonuclease</keyword>
<sequence length="320" mass="36978">MHIRSLKQALIENLIDLISIKSGLMISESKAFDFLSEIPSGWWEGDKKEIIRIEVGEFEDAFIHLMYKVGAIQNKENLTDVVINYVKNNCQQLSLDPTNVMEVYKTVNDLRIHLLENTLQNKTFPEKFLQLPHLEILIRDFKDRYIMHNEMPDSVNWNGIIPLNTLFEEEIIPDGSSPNCYFDQRYIDYLNRQIEDIGKIHWRQFEYLTGEFFQRNGYVVEVTSGRGDGGIDVIAKKENPISGPEMILVQCKKYSDRNPVEVEAVRAFWATINDKGATKGIVATTSRLTSGAKDYCQAKLYRLDSVEHSKIKDWIESMKS</sequence>
<dbReference type="InterPro" id="IPR007560">
    <property type="entry name" value="Restrct_endonuc_IV_Mrr"/>
</dbReference>
<reference evidence="2" key="1">
    <citation type="journal article" date="2023" name="Front. Microbiol.">
        <title>Genomic diversity and taxonomic marker for Arcobacter species.</title>
        <authorList>
            <person name="Zhou G."/>
            <person name="Gu Y."/>
            <person name="Wang H."/>
            <person name="Chen X."/>
            <person name="Zhang X."/>
            <person name="Shao Z."/>
            <person name="Yan X."/>
            <person name="Zhang J."/>
            <person name="Zhang M."/>
        </authorList>
    </citation>
    <scope>NUCLEOTIDE SEQUENCE</scope>
    <source>
        <strain evidence="2">BJSY19SF1-2</strain>
    </source>
</reference>
<comment type="caution">
    <text evidence="2">The sequence shown here is derived from an EMBL/GenBank/DDBJ whole genome shotgun (WGS) entry which is preliminary data.</text>
</comment>
<proteinExistence type="predicted"/>
<feature type="domain" description="Restriction endonuclease type IV Mrr" evidence="1">
    <location>
        <begin position="199"/>
        <end position="307"/>
    </location>
</feature>
<gene>
    <name evidence="2" type="ORF">Q6A80_09250</name>
</gene>
<dbReference type="PANTHER" id="PTHR30015:SF7">
    <property type="entry name" value="TYPE IV METHYL-DIRECTED RESTRICTION ENZYME ECOKMRR"/>
    <property type="match status" value="1"/>
</dbReference>
<evidence type="ECO:0000313" key="3">
    <source>
        <dbReference type="Proteomes" id="UP001283691"/>
    </source>
</evidence>
<reference evidence="2" key="2">
    <citation type="submission" date="2023-07" db="EMBL/GenBank/DDBJ databases">
        <authorList>
            <person name="Zhang M."/>
            <person name="Zhou G."/>
        </authorList>
    </citation>
    <scope>NUCLEOTIDE SEQUENCE</scope>
    <source>
        <strain evidence="2">BJSY19SF1-2</strain>
    </source>
</reference>
<keyword evidence="2" id="KW-0540">Nuclease</keyword>
<dbReference type="GO" id="GO:0003677">
    <property type="term" value="F:DNA binding"/>
    <property type="evidence" value="ECO:0007669"/>
    <property type="project" value="InterPro"/>
</dbReference>
<accession>A0AAW9DCD5</accession>
<name>A0AAW9DCD5_9BACT</name>
<dbReference type="AlphaFoldDB" id="A0AAW9DCD5"/>
<dbReference type="InterPro" id="IPR011335">
    <property type="entry name" value="Restrct_endonuc-II-like"/>
</dbReference>
<evidence type="ECO:0000259" key="1">
    <source>
        <dbReference type="Pfam" id="PF04471"/>
    </source>
</evidence>